<dbReference type="PANTHER" id="PTHR37563">
    <property type="entry name" value="PHYTANOYL-COA DIOXYGENASE FAMILY PROTEIN (AFU_ORTHOLOGUE AFUA_2G03330)"/>
    <property type="match status" value="1"/>
</dbReference>
<evidence type="ECO:0000313" key="3">
    <source>
        <dbReference type="Proteomes" id="UP000184330"/>
    </source>
</evidence>
<dbReference type="Pfam" id="PF05721">
    <property type="entry name" value="PhyH"/>
    <property type="match status" value="1"/>
</dbReference>
<dbReference type="Proteomes" id="UP000184330">
    <property type="component" value="Unassembled WGS sequence"/>
</dbReference>
<dbReference type="OrthoDB" id="407832at2759"/>
<evidence type="ECO:0000256" key="1">
    <source>
        <dbReference type="SAM" id="MobiDB-lite"/>
    </source>
</evidence>
<dbReference type="InterPro" id="IPR008775">
    <property type="entry name" value="Phytyl_CoA_dOase-like"/>
</dbReference>
<dbReference type="InterPro" id="IPR051961">
    <property type="entry name" value="Fungal_Metabolite_Diox"/>
</dbReference>
<name>A0A1L7WKY2_9HELO</name>
<evidence type="ECO:0000313" key="2">
    <source>
        <dbReference type="EMBL" id="CZR53426.1"/>
    </source>
</evidence>
<organism evidence="2 3">
    <name type="scientific">Phialocephala subalpina</name>
    <dbReference type="NCBI Taxonomy" id="576137"/>
    <lineage>
        <taxon>Eukaryota</taxon>
        <taxon>Fungi</taxon>
        <taxon>Dikarya</taxon>
        <taxon>Ascomycota</taxon>
        <taxon>Pezizomycotina</taxon>
        <taxon>Leotiomycetes</taxon>
        <taxon>Helotiales</taxon>
        <taxon>Mollisiaceae</taxon>
        <taxon>Phialocephala</taxon>
        <taxon>Phialocephala fortinii species complex</taxon>
    </lineage>
</organism>
<gene>
    <name evidence="2" type="ORF">PAC_03304</name>
</gene>
<dbReference type="PANTHER" id="PTHR37563:SF2">
    <property type="entry name" value="PHYTANOYL-COA DIOXYGENASE FAMILY PROTEIN (AFU_ORTHOLOGUE AFUA_2G03330)"/>
    <property type="match status" value="1"/>
</dbReference>
<dbReference type="SUPFAM" id="SSF51197">
    <property type="entry name" value="Clavaminate synthase-like"/>
    <property type="match status" value="1"/>
</dbReference>
<dbReference type="Gene3D" id="2.60.120.620">
    <property type="entry name" value="q2cbj1_9rhob like domain"/>
    <property type="match status" value="1"/>
</dbReference>
<reference evidence="2 3" key="1">
    <citation type="submission" date="2016-03" db="EMBL/GenBank/DDBJ databases">
        <authorList>
            <person name="Ploux O."/>
        </authorList>
    </citation>
    <scope>NUCLEOTIDE SEQUENCE [LARGE SCALE GENOMIC DNA]</scope>
    <source>
        <strain evidence="2 3">UAMH 11012</strain>
    </source>
</reference>
<accession>A0A1L7WKY2</accession>
<feature type="compositionally biased region" description="Pro residues" evidence="1">
    <location>
        <begin position="157"/>
        <end position="166"/>
    </location>
</feature>
<proteinExistence type="predicted"/>
<dbReference type="AlphaFoldDB" id="A0A1L7WKY2"/>
<evidence type="ECO:0008006" key="4">
    <source>
        <dbReference type="Google" id="ProtNLM"/>
    </source>
</evidence>
<sequence length="342" mass="38318">MFASTLPRSKTFIRSPLRLITASRRAASTSSSNSASFPHVVNVTPEEKSSGTLTWKNLELANRALHHDGLVVLENAISHAKLDTLNKRMVPDALTLASAGDNSPYNYNKGNIQQDPPMTRQYFDKEIFLNPLAIHVTSSVLGPRPRLSFMSGNSALPPTPESPPTAQPTHSDADFLHPGSPFALVVNVPLIDMTPENGSTEVWLGTHKFGKEAQEGEHGERASGRIKKDFLERQREARPPSQPVMKKGSLIVRDLRLWHGGMPNFSKDVRVMLAMIHFAPWYRNPMEINFAEELRPELEKIHSKLQVQGTYLPEKEILDRYLKGAYGNAYDFNQQERLDVAF</sequence>
<keyword evidence="3" id="KW-1185">Reference proteome</keyword>
<dbReference type="EMBL" id="FJOG01000003">
    <property type="protein sequence ID" value="CZR53426.1"/>
    <property type="molecule type" value="Genomic_DNA"/>
</dbReference>
<protein>
    <recommendedName>
        <fullName evidence="4">Phytanoyl-CoA dioxygenase family protein</fullName>
    </recommendedName>
</protein>
<feature type="region of interest" description="Disordered" evidence="1">
    <location>
        <begin position="149"/>
        <end position="174"/>
    </location>
</feature>